<dbReference type="CDD" id="cd00984">
    <property type="entry name" value="DnaB_C"/>
    <property type="match status" value="1"/>
</dbReference>
<evidence type="ECO:0000256" key="11">
    <source>
        <dbReference type="NCBIfam" id="TIGR00665"/>
    </source>
</evidence>
<evidence type="ECO:0000259" key="13">
    <source>
        <dbReference type="PROSITE" id="PS51199"/>
    </source>
</evidence>
<dbReference type="EC" id="5.6.2.3" evidence="11 12"/>
<keyword evidence="3 12" id="KW-0235">DNA replication</keyword>
<dbReference type="InterPro" id="IPR007694">
    <property type="entry name" value="DNA_helicase_DnaB-like_C"/>
</dbReference>
<comment type="catalytic activity">
    <reaction evidence="10 12">
        <text>ATP + H2O = ADP + phosphate + H(+)</text>
        <dbReference type="Rhea" id="RHEA:13065"/>
        <dbReference type="ChEBI" id="CHEBI:15377"/>
        <dbReference type="ChEBI" id="CHEBI:15378"/>
        <dbReference type="ChEBI" id="CHEBI:30616"/>
        <dbReference type="ChEBI" id="CHEBI:43474"/>
        <dbReference type="ChEBI" id="CHEBI:456216"/>
        <dbReference type="EC" id="5.6.2.3"/>
    </reaction>
</comment>
<comment type="similarity">
    <text evidence="1 12">Belongs to the helicase family. DnaB subfamily.</text>
</comment>
<reference evidence="14 15" key="1">
    <citation type="submission" date="2019-03" db="EMBL/GenBank/DDBJ databases">
        <title>Genomic Encyclopedia of Type Strains, Phase IV (KMG-IV): sequencing the most valuable type-strain genomes for metagenomic binning, comparative biology and taxonomic classification.</title>
        <authorList>
            <person name="Goeker M."/>
        </authorList>
    </citation>
    <scope>NUCLEOTIDE SEQUENCE [LARGE SCALE GENOMIC DNA]</scope>
    <source>
        <strain evidence="14 15">DSM 24629</strain>
    </source>
</reference>
<dbReference type="RefSeq" id="WP_132253464.1">
    <property type="nucleotide sequence ID" value="NZ_SMAL01000009.1"/>
</dbReference>
<keyword evidence="4 12" id="KW-0547">Nucleotide-binding</keyword>
<dbReference type="GO" id="GO:0016887">
    <property type="term" value="F:ATP hydrolysis activity"/>
    <property type="evidence" value="ECO:0007669"/>
    <property type="project" value="RHEA"/>
</dbReference>
<protein>
    <recommendedName>
        <fullName evidence="11 12">Replicative DNA helicase</fullName>
        <ecNumber evidence="11 12">5.6.2.3</ecNumber>
    </recommendedName>
</protein>
<dbReference type="NCBIfam" id="TIGR00665">
    <property type="entry name" value="DnaB"/>
    <property type="match status" value="1"/>
</dbReference>
<name>A0A4R3MHN5_9FIRM</name>
<dbReference type="PANTHER" id="PTHR30153:SF2">
    <property type="entry name" value="REPLICATIVE DNA HELICASE"/>
    <property type="match status" value="1"/>
</dbReference>
<evidence type="ECO:0000256" key="9">
    <source>
        <dbReference type="ARBA" id="ARBA00023235"/>
    </source>
</evidence>
<dbReference type="NCBIfam" id="NF004384">
    <property type="entry name" value="PRK05748.1"/>
    <property type="match status" value="1"/>
</dbReference>
<evidence type="ECO:0000256" key="12">
    <source>
        <dbReference type="RuleBase" id="RU362085"/>
    </source>
</evidence>
<dbReference type="Gene3D" id="3.40.50.300">
    <property type="entry name" value="P-loop containing nucleotide triphosphate hydrolases"/>
    <property type="match status" value="1"/>
</dbReference>
<keyword evidence="7 12" id="KW-0067">ATP-binding</keyword>
<dbReference type="GO" id="GO:0042802">
    <property type="term" value="F:identical protein binding"/>
    <property type="evidence" value="ECO:0007669"/>
    <property type="project" value="UniProtKB-ARBA"/>
</dbReference>
<comment type="function">
    <text evidence="12">The main replicative DNA helicase, it participates in initiation and elongation during chromosome replication. Travels ahead of the DNA replisome, separating dsDNA into templates for DNA synthesis. A processive ATP-dependent 5'-3' DNA helicase it has DNA-dependent ATPase activity.</text>
</comment>
<evidence type="ECO:0000256" key="10">
    <source>
        <dbReference type="ARBA" id="ARBA00048954"/>
    </source>
</evidence>
<evidence type="ECO:0000256" key="7">
    <source>
        <dbReference type="ARBA" id="ARBA00022840"/>
    </source>
</evidence>
<dbReference type="EMBL" id="SMAL01000009">
    <property type="protein sequence ID" value="TCT13132.1"/>
    <property type="molecule type" value="Genomic_DNA"/>
</dbReference>
<dbReference type="Pfam" id="PF03796">
    <property type="entry name" value="DnaB_C"/>
    <property type="match status" value="1"/>
</dbReference>
<comment type="caution">
    <text evidence="14">The sequence shown here is derived from an EMBL/GenBank/DDBJ whole genome shotgun (WGS) entry which is preliminary data.</text>
</comment>
<dbReference type="Proteomes" id="UP000294902">
    <property type="component" value="Unassembled WGS sequence"/>
</dbReference>
<evidence type="ECO:0000256" key="2">
    <source>
        <dbReference type="ARBA" id="ARBA00022515"/>
    </source>
</evidence>
<dbReference type="AlphaFoldDB" id="A0A4R3MHN5"/>
<dbReference type="InterPro" id="IPR016136">
    <property type="entry name" value="DNA_helicase_N/primase_C"/>
</dbReference>
<evidence type="ECO:0000256" key="4">
    <source>
        <dbReference type="ARBA" id="ARBA00022741"/>
    </source>
</evidence>
<dbReference type="FunFam" id="3.40.50.300:FF:000076">
    <property type="entry name" value="Replicative DNA helicase"/>
    <property type="match status" value="1"/>
</dbReference>
<dbReference type="InterPro" id="IPR027417">
    <property type="entry name" value="P-loop_NTPase"/>
</dbReference>
<sequence length="442" mass="49211">MDEAVIKKVLPHSLEAEQSVIGSMLLDREAISVASETLHSEDFYQKQLGLVFDSIIELYNSNQPVDLVTLQNKLNQKGILEQVGGIKHLSDLANAVPTSTNIKQYANIVSEKSSLRRLIRTSEEIVNECYQGQEKLDVILDEAEKRIFNLVQNKSSEEFSPIKDIILTTLDKIENAHKFQGQVTGIASGFSDLDYRTAGLQPSDLILIAARPSMGKTAFALNMAQNVAIRSNVPTAIFSLEMSKDQLVNRLLCSESMIDAQKVRTGNLDESDWEKIAEGSGVLAKAPIYIDDTPGISVSEMRAKCRKLKLEKGLGLILIDYLQLMSGSGRSESRQQEISEISRSLKALAREMEAPVVALSQLSRACEARADHRPMLSDLRESGAIEQDADVVMFLYRDEYYHPDSESKNQAELIIAKQRNGPTGTINLVWLGQYTKFVNMER</sequence>
<dbReference type="InterPro" id="IPR007692">
    <property type="entry name" value="DNA_helicase_DnaB"/>
</dbReference>
<evidence type="ECO:0000256" key="8">
    <source>
        <dbReference type="ARBA" id="ARBA00023125"/>
    </source>
</evidence>
<dbReference type="GO" id="GO:0005524">
    <property type="term" value="F:ATP binding"/>
    <property type="evidence" value="ECO:0007669"/>
    <property type="project" value="UniProtKB-UniRule"/>
</dbReference>
<proteinExistence type="inferred from homology"/>
<dbReference type="GO" id="GO:1990077">
    <property type="term" value="C:primosome complex"/>
    <property type="evidence" value="ECO:0007669"/>
    <property type="project" value="UniProtKB-UniRule"/>
</dbReference>
<dbReference type="PROSITE" id="PS51199">
    <property type="entry name" value="SF4_HELICASE"/>
    <property type="match status" value="1"/>
</dbReference>
<keyword evidence="8 12" id="KW-0238">DNA-binding</keyword>
<dbReference type="SUPFAM" id="SSF48024">
    <property type="entry name" value="N-terminal domain of DnaB helicase"/>
    <property type="match status" value="1"/>
</dbReference>
<dbReference type="InterPro" id="IPR036185">
    <property type="entry name" value="DNA_heli_DnaB-like_N_sf"/>
</dbReference>
<dbReference type="GO" id="GO:0003677">
    <property type="term" value="F:DNA binding"/>
    <property type="evidence" value="ECO:0007669"/>
    <property type="project" value="UniProtKB-UniRule"/>
</dbReference>
<dbReference type="GO" id="GO:0005829">
    <property type="term" value="C:cytosol"/>
    <property type="evidence" value="ECO:0007669"/>
    <property type="project" value="TreeGrafter"/>
</dbReference>
<keyword evidence="9" id="KW-0413">Isomerase</keyword>
<accession>A0A4R3MHN5</accession>
<dbReference type="InterPro" id="IPR007693">
    <property type="entry name" value="DNA_helicase_DnaB-like_N"/>
</dbReference>
<evidence type="ECO:0000256" key="6">
    <source>
        <dbReference type="ARBA" id="ARBA00022806"/>
    </source>
</evidence>
<dbReference type="PANTHER" id="PTHR30153">
    <property type="entry name" value="REPLICATIVE DNA HELICASE DNAB"/>
    <property type="match status" value="1"/>
</dbReference>
<dbReference type="SUPFAM" id="SSF52540">
    <property type="entry name" value="P-loop containing nucleoside triphosphate hydrolases"/>
    <property type="match status" value="1"/>
</dbReference>
<dbReference type="OrthoDB" id="9773982at2"/>
<organism evidence="14 15">
    <name type="scientific">Natranaerovirga pectinivora</name>
    <dbReference type="NCBI Taxonomy" id="682400"/>
    <lineage>
        <taxon>Bacteria</taxon>
        <taxon>Bacillati</taxon>
        <taxon>Bacillota</taxon>
        <taxon>Clostridia</taxon>
        <taxon>Lachnospirales</taxon>
        <taxon>Natranaerovirgaceae</taxon>
        <taxon>Natranaerovirga</taxon>
    </lineage>
</organism>
<keyword evidence="6 12" id="KW-0347">Helicase</keyword>
<keyword evidence="2 12" id="KW-0639">Primosome</keyword>
<feature type="domain" description="SF4 helicase" evidence="13">
    <location>
        <begin position="179"/>
        <end position="442"/>
    </location>
</feature>
<evidence type="ECO:0000256" key="3">
    <source>
        <dbReference type="ARBA" id="ARBA00022705"/>
    </source>
</evidence>
<dbReference type="GO" id="GO:0006269">
    <property type="term" value="P:DNA replication, synthesis of primer"/>
    <property type="evidence" value="ECO:0007669"/>
    <property type="project" value="UniProtKB-UniRule"/>
</dbReference>
<gene>
    <name evidence="14" type="ORF">EDC18_10995</name>
</gene>
<dbReference type="FunFam" id="1.10.860.10:FF:000001">
    <property type="entry name" value="Replicative DNA helicase"/>
    <property type="match status" value="1"/>
</dbReference>
<evidence type="ECO:0000256" key="1">
    <source>
        <dbReference type="ARBA" id="ARBA00008428"/>
    </source>
</evidence>
<dbReference type="GO" id="GO:0043139">
    <property type="term" value="F:5'-3' DNA helicase activity"/>
    <property type="evidence" value="ECO:0007669"/>
    <property type="project" value="UniProtKB-EC"/>
</dbReference>
<keyword evidence="15" id="KW-1185">Reference proteome</keyword>
<dbReference type="Pfam" id="PF00772">
    <property type="entry name" value="DnaB"/>
    <property type="match status" value="1"/>
</dbReference>
<evidence type="ECO:0000313" key="14">
    <source>
        <dbReference type="EMBL" id="TCT13132.1"/>
    </source>
</evidence>
<evidence type="ECO:0000256" key="5">
    <source>
        <dbReference type="ARBA" id="ARBA00022801"/>
    </source>
</evidence>
<keyword evidence="5 12" id="KW-0378">Hydrolase</keyword>
<dbReference type="Gene3D" id="1.10.860.10">
    <property type="entry name" value="DNAb Helicase, Chain A"/>
    <property type="match status" value="1"/>
</dbReference>
<evidence type="ECO:0000313" key="15">
    <source>
        <dbReference type="Proteomes" id="UP000294902"/>
    </source>
</evidence>